<dbReference type="CDD" id="cd19157">
    <property type="entry name" value="AKR_AKR5G1-3"/>
    <property type="match status" value="1"/>
</dbReference>
<dbReference type="InterPro" id="IPR018170">
    <property type="entry name" value="Aldo/ket_reductase_CS"/>
</dbReference>
<evidence type="ECO:0000256" key="4">
    <source>
        <dbReference type="PIRSR" id="PIRSR000097-1"/>
    </source>
</evidence>
<keyword evidence="3 8" id="KW-0560">Oxidoreductase</keyword>
<evidence type="ECO:0000256" key="5">
    <source>
        <dbReference type="PIRSR" id="PIRSR000097-2"/>
    </source>
</evidence>
<feature type="active site" description="Proton donor" evidence="4">
    <location>
        <position position="57"/>
    </location>
</feature>
<organism evidence="8 9">
    <name type="scientific">Arenibacter algicola</name>
    <dbReference type="NCBI Taxonomy" id="616991"/>
    <lineage>
        <taxon>Bacteria</taxon>
        <taxon>Pseudomonadati</taxon>
        <taxon>Bacteroidota</taxon>
        <taxon>Flavobacteriia</taxon>
        <taxon>Flavobacteriales</taxon>
        <taxon>Flavobacteriaceae</taxon>
        <taxon>Arenibacter</taxon>
    </lineage>
</organism>
<dbReference type="PROSITE" id="PS00063">
    <property type="entry name" value="ALDOKETO_REDUCTASE_3"/>
    <property type="match status" value="1"/>
</dbReference>
<dbReference type="GO" id="GO:0016616">
    <property type="term" value="F:oxidoreductase activity, acting on the CH-OH group of donors, NAD or NADP as acceptor"/>
    <property type="evidence" value="ECO:0007669"/>
    <property type="project" value="UniProtKB-ARBA"/>
</dbReference>
<dbReference type="PANTHER" id="PTHR43827:SF3">
    <property type="entry name" value="NADP-DEPENDENT OXIDOREDUCTASE DOMAIN-CONTAINING PROTEIN"/>
    <property type="match status" value="1"/>
</dbReference>
<reference evidence="8 9" key="1">
    <citation type="submission" date="2017-07" db="EMBL/GenBank/DDBJ databases">
        <title>Genome Sequence of Arenibacter algicola Strain SMS7 Isolated from a culture of the Diatom Skeletonema marinoi.</title>
        <authorList>
            <person name="Topel M."/>
            <person name="Pinder M.I.M."/>
            <person name="Johansson O.N."/>
            <person name="Kourtchenko O."/>
            <person name="Godhe A."/>
            <person name="Clarke A.K."/>
        </authorList>
    </citation>
    <scope>NUCLEOTIDE SEQUENCE [LARGE SCALE GENOMIC DNA]</scope>
    <source>
        <strain evidence="8 9">SMS7</strain>
    </source>
</reference>
<dbReference type="PRINTS" id="PR00069">
    <property type="entry name" value="ALDKETRDTASE"/>
</dbReference>
<evidence type="ECO:0000313" key="9">
    <source>
        <dbReference type="Proteomes" id="UP000204551"/>
    </source>
</evidence>
<dbReference type="SUPFAM" id="SSF51430">
    <property type="entry name" value="NAD(P)-linked oxidoreductase"/>
    <property type="match status" value="1"/>
</dbReference>
<evidence type="ECO:0000256" key="1">
    <source>
        <dbReference type="ARBA" id="ARBA00007905"/>
    </source>
</evidence>
<dbReference type="PIRSF" id="PIRSF000097">
    <property type="entry name" value="AKR"/>
    <property type="match status" value="1"/>
</dbReference>
<feature type="domain" description="NADP-dependent oxidoreductase" evidence="7">
    <location>
        <begin position="24"/>
        <end position="265"/>
    </location>
</feature>
<comment type="similarity">
    <text evidence="1">Belongs to the aldo/keto reductase family.</text>
</comment>
<dbReference type="Gene3D" id="3.20.20.100">
    <property type="entry name" value="NADP-dependent oxidoreductase domain"/>
    <property type="match status" value="1"/>
</dbReference>
<dbReference type="InterPro" id="IPR036812">
    <property type="entry name" value="NAD(P)_OxRdtase_dom_sf"/>
</dbReference>
<name>A0A221UZ81_9FLAO</name>
<evidence type="ECO:0000256" key="6">
    <source>
        <dbReference type="PIRSR" id="PIRSR000097-3"/>
    </source>
</evidence>
<dbReference type="PANTHER" id="PTHR43827">
    <property type="entry name" value="2,5-DIKETO-D-GLUCONIC ACID REDUCTASE"/>
    <property type="match status" value="1"/>
</dbReference>
<evidence type="ECO:0000256" key="3">
    <source>
        <dbReference type="ARBA" id="ARBA00023002"/>
    </source>
</evidence>
<dbReference type="PROSITE" id="PS00062">
    <property type="entry name" value="ALDOKETO_REDUCTASE_2"/>
    <property type="match status" value="1"/>
</dbReference>
<gene>
    <name evidence="8" type="primary">yvgN</name>
    <name evidence="8" type="ORF">AREALGSMS7_03244</name>
</gene>
<accession>A0A221UZ81</accession>
<sequence length="283" mass="33077">MKKEISDISGTFTLNNGVEMPYLGLGVYQSKNGQEVANAVYWALKTGYRHIDTAAIYRNEDGVGQGIKISNVPREDVFVVSKVWNSDQGYDSTLRAFEKSLERLQMDYLDLYLVHWPVAEKYKDTWRALEELYRQKNVRAIGVSNFLRHQLEDLMESAKIIPMVNQMEFHPHLVQQDLIDFCQKHQIQYEAWSPLMQGNIFDLREFHHLANTYNKSIAQIVLRYNLQKGIVTIPKSANRERIISNADVFDFELSKLDVDYLDSMDRNHRFGPDPENFEWSYVL</sequence>
<dbReference type="AlphaFoldDB" id="A0A221UZ81"/>
<evidence type="ECO:0000256" key="2">
    <source>
        <dbReference type="ARBA" id="ARBA00022857"/>
    </source>
</evidence>
<dbReference type="InterPro" id="IPR023210">
    <property type="entry name" value="NADP_OxRdtase_dom"/>
</dbReference>
<dbReference type="FunFam" id="3.20.20.100:FF:000015">
    <property type="entry name" value="Oxidoreductase, aldo/keto reductase family"/>
    <property type="match status" value="1"/>
</dbReference>
<keyword evidence="2" id="KW-0521">NADP</keyword>
<dbReference type="Proteomes" id="UP000204551">
    <property type="component" value="Chromosome"/>
</dbReference>
<dbReference type="EMBL" id="CP022515">
    <property type="protein sequence ID" value="ASO06669.1"/>
    <property type="molecule type" value="Genomic_DNA"/>
</dbReference>
<feature type="binding site" evidence="5">
    <location>
        <position position="115"/>
    </location>
    <ligand>
        <name>substrate</name>
    </ligand>
</feature>
<protein>
    <submittedName>
        <fullName evidence="8">Glyoxal reductase</fullName>
        <ecNumber evidence="8">1.1.1.-</ecNumber>
    </submittedName>
</protein>
<evidence type="ECO:0000313" key="8">
    <source>
        <dbReference type="EMBL" id="ASO06669.1"/>
    </source>
</evidence>
<feature type="site" description="Lowers pKa of active site Tyr" evidence="6">
    <location>
        <position position="82"/>
    </location>
</feature>
<dbReference type="EC" id="1.1.1.-" evidence="8"/>
<dbReference type="KEGG" id="aalg:AREALGSMS7_03244"/>
<dbReference type="InterPro" id="IPR020471">
    <property type="entry name" value="AKR"/>
</dbReference>
<dbReference type="PROSITE" id="PS00798">
    <property type="entry name" value="ALDOKETO_REDUCTASE_1"/>
    <property type="match status" value="1"/>
</dbReference>
<dbReference type="Pfam" id="PF00248">
    <property type="entry name" value="Aldo_ket_red"/>
    <property type="match status" value="1"/>
</dbReference>
<evidence type="ECO:0000259" key="7">
    <source>
        <dbReference type="Pfam" id="PF00248"/>
    </source>
</evidence>
<dbReference type="InterPro" id="IPR044500">
    <property type="entry name" value="AKR5G"/>
</dbReference>
<proteinExistence type="inferred from homology"/>